<comment type="caution">
    <text evidence="1">The sequence shown here is derived from an EMBL/GenBank/DDBJ whole genome shotgun (WGS) entry which is preliminary data.</text>
</comment>
<organism evidence="1 2">
    <name type="scientific">Colletotrichum phormii</name>
    <dbReference type="NCBI Taxonomy" id="359342"/>
    <lineage>
        <taxon>Eukaryota</taxon>
        <taxon>Fungi</taxon>
        <taxon>Dikarya</taxon>
        <taxon>Ascomycota</taxon>
        <taxon>Pezizomycotina</taxon>
        <taxon>Sordariomycetes</taxon>
        <taxon>Hypocreomycetidae</taxon>
        <taxon>Glomerellales</taxon>
        <taxon>Glomerellaceae</taxon>
        <taxon>Colletotrichum</taxon>
        <taxon>Colletotrichum acutatum species complex</taxon>
    </lineage>
</organism>
<dbReference type="EMBL" id="JAHMHQ010000004">
    <property type="protein sequence ID" value="KAK1640527.1"/>
    <property type="molecule type" value="Genomic_DNA"/>
</dbReference>
<proteinExistence type="predicted"/>
<keyword evidence="2" id="KW-1185">Reference proteome</keyword>
<evidence type="ECO:0000313" key="1">
    <source>
        <dbReference type="EMBL" id="KAK1640527.1"/>
    </source>
</evidence>
<dbReference type="RefSeq" id="XP_060449134.1">
    <property type="nucleotide sequence ID" value="XM_060582088.1"/>
</dbReference>
<accession>A0AAI9ZYF0</accession>
<gene>
    <name evidence="1" type="ORF">BDP81DRAFT_164812</name>
</gene>
<dbReference type="AlphaFoldDB" id="A0AAI9ZYF0"/>
<sequence length="179" mass="20351">MFTTYCRFQGRKRGTSKILKIEEANALGNVNRLIIVWPLLMYRGRVLYDLPHAPLETRETPSRMRDGRSSKSFETSSSVLGIFSSLPMPATTPTRRCCAVFACAKQGKRAKVLLDTGTSVAQESMELRPINGTVPLNRVRDTYLYIIKYFWGFLRPRLIAPWILLDELSIVRPFVPPVA</sequence>
<reference evidence="1" key="1">
    <citation type="submission" date="2021-06" db="EMBL/GenBank/DDBJ databases">
        <title>Comparative genomics, transcriptomics and evolutionary studies reveal genomic signatures of adaptation to plant cell wall in hemibiotrophic fungi.</title>
        <authorList>
            <consortium name="DOE Joint Genome Institute"/>
            <person name="Baroncelli R."/>
            <person name="Diaz J.F."/>
            <person name="Benocci T."/>
            <person name="Peng M."/>
            <person name="Battaglia E."/>
            <person name="Haridas S."/>
            <person name="Andreopoulos W."/>
            <person name="Labutti K."/>
            <person name="Pangilinan J."/>
            <person name="Floch G.L."/>
            <person name="Makela M.R."/>
            <person name="Henrissat B."/>
            <person name="Grigoriev I.V."/>
            <person name="Crouch J.A."/>
            <person name="De Vries R.P."/>
            <person name="Sukno S.A."/>
            <person name="Thon M.R."/>
        </authorList>
    </citation>
    <scope>NUCLEOTIDE SEQUENCE</scope>
    <source>
        <strain evidence="1">CBS 102054</strain>
    </source>
</reference>
<protein>
    <submittedName>
        <fullName evidence="1">Uncharacterized protein</fullName>
    </submittedName>
</protein>
<dbReference type="GeneID" id="85466950"/>
<evidence type="ECO:0000313" key="2">
    <source>
        <dbReference type="Proteomes" id="UP001243989"/>
    </source>
</evidence>
<name>A0AAI9ZYF0_9PEZI</name>
<dbReference type="Proteomes" id="UP001243989">
    <property type="component" value="Unassembled WGS sequence"/>
</dbReference>